<sequence>MATLPHAPQLPAEALREVFLYPDPNRPADQRNPFSDAQRLAFLGQKMAETVYLCIVGDRMRGKDAAQIQAYFNRTFLRFAERTARTYQWGRHIRYPQNVNGNCPQEDHRLFFTYVGAISAQYHGDAFSRLQEWMIALLQFYGAD</sequence>
<accession>A0AAD7TTF8</accession>
<gene>
    <name evidence="1" type="ORF">ONZ51_g5754</name>
</gene>
<evidence type="ECO:0000313" key="1">
    <source>
        <dbReference type="EMBL" id="KAJ8481813.1"/>
    </source>
</evidence>
<comment type="caution">
    <text evidence="1">The sequence shown here is derived from an EMBL/GenBank/DDBJ whole genome shotgun (WGS) entry which is preliminary data.</text>
</comment>
<dbReference type="Proteomes" id="UP001215151">
    <property type="component" value="Unassembled WGS sequence"/>
</dbReference>
<reference evidence="1" key="1">
    <citation type="submission" date="2022-11" db="EMBL/GenBank/DDBJ databases">
        <title>Genome Sequence of Cubamyces cubensis.</title>
        <authorList>
            <person name="Buettner E."/>
        </authorList>
    </citation>
    <scope>NUCLEOTIDE SEQUENCE</scope>
    <source>
        <strain evidence="1">MPL-01</strain>
    </source>
</reference>
<organism evidence="1 2">
    <name type="scientific">Trametes cubensis</name>
    <dbReference type="NCBI Taxonomy" id="1111947"/>
    <lineage>
        <taxon>Eukaryota</taxon>
        <taxon>Fungi</taxon>
        <taxon>Dikarya</taxon>
        <taxon>Basidiomycota</taxon>
        <taxon>Agaricomycotina</taxon>
        <taxon>Agaricomycetes</taxon>
        <taxon>Polyporales</taxon>
        <taxon>Polyporaceae</taxon>
        <taxon>Trametes</taxon>
    </lineage>
</organism>
<dbReference type="AlphaFoldDB" id="A0AAD7TTF8"/>
<evidence type="ECO:0000313" key="2">
    <source>
        <dbReference type="Proteomes" id="UP001215151"/>
    </source>
</evidence>
<name>A0AAD7TTF8_9APHY</name>
<dbReference type="EMBL" id="JAPEVG010000128">
    <property type="protein sequence ID" value="KAJ8481813.1"/>
    <property type="molecule type" value="Genomic_DNA"/>
</dbReference>
<protein>
    <submittedName>
        <fullName evidence="1">Uncharacterized protein</fullName>
    </submittedName>
</protein>
<proteinExistence type="predicted"/>
<keyword evidence="2" id="KW-1185">Reference proteome</keyword>